<reference evidence="4" key="1">
    <citation type="submission" date="2010-07" db="EMBL/GenBank/DDBJ databases">
        <title>The genome sequence of Gaeumannomyces graminis var. tritici strain R3-111a-1.</title>
        <authorList>
            <consortium name="The Broad Institute Genome Sequencing Platform"/>
            <person name="Ma L.-J."/>
            <person name="Dead R."/>
            <person name="Young S."/>
            <person name="Zeng Q."/>
            <person name="Koehrsen M."/>
            <person name="Alvarado L."/>
            <person name="Berlin A."/>
            <person name="Chapman S.B."/>
            <person name="Chen Z."/>
            <person name="Freedman E."/>
            <person name="Gellesch M."/>
            <person name="Goldberg J."/>
            <person name="Griggs A."/>
            <person name="Gujja S."/>
            <person name="Heilman E.R."/>
            <person name="Heiman D."/>
            <person name="Hepburn T."/>
            <person name="Howarth C."/>
            <person name="Jen D."/>
            <person name="Larson L."/>
            <person name="Mehta T."/>
            <person name="Neiman D."/>
            <person name="Pearson M."/>
            <person name="Roberts A."/>
            <person name="Saif S."/>
            <person name="Shea T."/>
            <person name="Shenoy N."/>
            <person name="Sisk P."/>
            <person name="Stolte C."/>
            <person name="Sykes S."/>
            <person name="Walk T."/>
            <person name="White J."/>
            <person name="Yandava C."/>
            <person name="Haas B."/>
            <person name="Nusbaum C."/>
            <person name="Birren B."/>
        </authorList>
    </citation>
    <scope>NUCLEOTIDE SEQUENCE [LARGE SCALE GENOMIC DNA]</scope>
    <source>
        <strain evidence="4">R3-111a-1</strain>
    </source>
</reference>
<dbReference type="GeneID" id="20343081"/>
<accession>J3NMW5</accession>
<gene>
    <name evidence="3" type="primary">20343081</name>
    <name evidence="2" type="ORF">GGTG_02623</name>
</gene>
<sequence>MLGSGSAAVGWAERLLMGSKRHRKRVENPDPPSPTRRRAGWREGQKTPGGQSDWQQPRYASVNGAGSTMHHSRAEGLGMPPGAGHKPFCFSSIAHNSPVLLY</sequence>
<dbReference type="VEuPathDB" id="FungiDB:GGTG_02623"/>
<reference evidence="3" key="4">
    <citation type="journal article" date="2015" name="G3 (Bethesda)">
        <title>Genome sequences of three phytopathogenic species of the Magnaporthaceae family of fungi.</title>
        <authorList>
            <person name="Okagaki L.H."/>
            <person name="Nunes C.C."/>
            <person name="Sailsbery J."/>
            <person name="Clay B."/>
            <person name="Brown D."/>
            <person name="John T."/>
            <person name="Oh Y."/>
            <person name="Young N."/>
            <person name="Fitzgerald M."/>
            <person name="Haas B.J."/>
            <person name="Zeng Q."/>
            <person name="Young S."/>
            <person name="Adiconis X."/>
            <person name="Fan L."/>
            <person name="Levin J.Z."/>
            <person name="Mitchell T.K."/>
            <person name="Okubara P.A."/>
            <person name="Farman M.L."/>
            <person name="Kohn L.M."/>
            <person name="Birren B."/>
            <person name="Ma L.-J."/>
            <person name="Dean R.A."/>
        </authorList>
    </citation>
    <scope>NUCLEOTIDE SEQUENCE</scope>
    <source>
        <strain evidence="3">R3-111a-1</strain>
    </source>
</reference>
<evidence type="ECO:0000313" key="3">
    <source>
        <dbReference type="EnsemblFungi" id="EJT77516"/>
    </source>
</evidence>
<dbReference type="AlphaFoldDB" id="J3NMW5"/>
<dbReference type="HOGENOM" id="CLU_2277679_0_0_1"/>
<dbReference type="Proteomes" id="UP000006039">
    <property type="component" value="Unassembled WGS sequence"/>
</dbReference>
<dbReference type="EnsemblFungi" id="EJT77516">
    <property type="protein sequence ID" value="EJT77516"/>
    <property type="gene ID" value="GGTG_02623"/>
</dbReference>
<protein>
    <submittedName>
        <fullName evidence="2 3">Uncharacterized protein</fullName>
    </submittedName>
</protein>
<evidence type="ECO:0000256" key="1">
    <source>
        <dbReference type="SAM" id="MobiDB-lite"/>
    </source>
</evidence>
<reference evidence="3" key="5">
    <citation type="submission" date="2018-04" db="UniProtKB">
        <authorList>
            <consortium name="EnsemblFungi"/>
        </authorList>
    </citation>
    <scope>IDENTIFICATION</scope>
    <source>
        <strain evidence="3">R3-111a-1</strain>
    </source>
</reference>
<organism evidence="2">
    <name type="scientific">Gaeumannomyces tritici (strain R3-111a-1)</name>
    <name type="common">Wheat and barley take-all root rot fungus</name>
    <name type="synonym">Gaeumannomyces graminis var. tritici</name>
    <dbReference type="NCBI Taxonomy" id="644352"/>
    <lineage>
        <taxon>Eukaryota</taxon>
        <taxon>Fungi</taxon>
        <taxon>Dikarya</taxon>
        <taxon>Ascomycota</taxon>
        <taxon>Pezizomycotina</taxon>
        <taxon>Sordariomycetes</taxon>
        <taxon>Sordariomycetidae</taxon>
        <taxon>Magnaporthales</taxon>
        <taxon>Magnaporthaceae</taxon>
        <taxon>Gaeumannomyces</taxon>
    </lineage>
</organism>
<keyword evidence="4" id="KW-1185">Reference proteome</keyword>
<proteinExistence type="predicted"/>
<evidence type="ECO:0000313" key="4">
    <source>
        <dbReference type="Proteomes" id="UP000006039"/>
    </source>
</evidence>
<evidence type="ECO:0000313" key="2">
    <source>
        <dbReference type="EMBL" id="EJT77516.1"/>
    </source>
</evidence>
<dbReference type="RefSeq" id="XP_009218661.1">
    <property type="nucleotide sequence ID" value="XM_009220397.1"/>
</dbReference>
<name>J3NMW5_GAET3</name>
<dbReference type="EMBL" id="GL385396">
    <property type="protein sequence ID" value="EJT77516.1"/>
    <property type="molecule type" value="Genomic_DNA"/>
</dbReference>
<feature type="region of interest" description="Disordered" evidence="1">
    <location>
        <begin position="16"/>
        <end position="87"/>
    </location>
</feature>
<reference evidence="2" key="3">
    <citation type="submission" date="2010-09" db="EMBL/GenBank/DDBJ databases">
        <title>Annotation of Gaeumannomyces graminis var. tritici R3-111a-1.</title>
        <authorList>
            <consortium name="The Broad Institute Genome Sequencing Platform"/>
            <person name="Ma L.-J."/>
            <person name="Dead R."/>
            <person name="Young S.K."/>
            <person name="Zeng Q."/>
            <person name="Gargeya S."/>
            <person name="Fitzgerald M."/>
            <person name="Haas B."/>
            <person name="Abouelleil A."/>
            <person name="Alvarado L."/>
            <person name="Arachchi H.M."/>
            <person name="Berlin A."/>
            <person name="Brown A."/>
            <person name="Chapman S.B."/>
            <person name="Chen Z."/>
            <person name="Dunbar C."/>
            <person name="Freedman E."/>
            <person name="Gearin G."/>
            <person name="Gellesch M."/>
            <person name="Goldberg J."/>
            <person name="Griggs A."/>
            <person name="Gujja S."/>
            <person name="Heiman D."/>
            <person name="Howarth C."/>
            <person name="Larson L."/>
            <person name="Lui A."/>
            <person name="MacDonald P.J.P."/>
            <person name="Mehta T."/>
            <person name="Montmayeur A."/>
            <person name="Murphy C."/>
            <person name="Neiman D."/>
            <person name="Pearson M."/>
            <person name="Priest M."/>
            <person name="Roberts A."/>
            <person name="Saif S."/>
            <person name="Shea T."/>
            <person name="Shenoy N."/>
            <person name="Sisk P."/>
            <person name="Stolte C."/>
            <person name="Sykes S."/>
            <person name="Yandava C."/>
            <person name="Wortman J."/>
            <person name="Nusbaum C."/>
            <person name="Birren B."/>
        </authorList>
    </citation>
    <scope>NUCLEOTIDE SEQUENCE</scope>
    <source>
        <strain evidence="2">R3-111a-1</strain>
    </source>
</reference>
<reference evidence="2" key="2">
    <citation type="submission" date="2010-07" db="EMBL/GenBank/DDBJ databases">
        <authorList>
            <consortium name="The Broad Institute Genome Sequencing Platform"/>
            <consortium name="Broad Institute Genome Sequencing Center for Infectious Disease"/>
            <person name="Ma L.-J."/>
            <person name="Dead R."/>
            <person name="Young S."/>
            <person name="Zeng Q."/>
            <person name="Koehrsen M."/>
            <person name="Alvarado L."/>
            <person name="Berlin A."/>
            <person name="Chapman S.B."/>
            <person name="Chen Z."/>
            <person name="Freedman E."/>
            <person name="Gellesch M."/>
            <person name="Goldberg J."/>
            <person name="Griggs A."/>
            <person name="Gujja S."/>
            <person name="Heilman E.R."/>
            <person name="Heiman D."/>
            <person name="Hepburn T."/>
            <person name="Howarth C."/>
            <person name="Jen D."/>
            <person name="Larson L."/>
            <person name="Mehta T."/>
            <person name="Neiman D."/>
            <person name="Pearson M."/>
            <person name="Roberts A."/>
            <person name="Saif S."/>
            <person name="Shea T."/>
            <person name="Shenoy N."/>
            <person name="Sisk P."/>
            <person name="Stolte C."/>
            <person name="Sykes S."/>
            <person name="Walk T."/>
            <person name="White J."/>
            <person name="Yandava C."/>
            <person name="Haas B."/>
            <person name="Nusbaum C."/>
            <person name="Birren B."/>
        </authorList>
    </citation>
    <scope>NUCLEOTIDE SEQUENCE</scope>
    <source>
        <strain evidence="2">R3-111a-1</strain>
    </source>
</reference>